<dbReference type="Proteomes" id="UP000012317">
    <property type="component" value="Unassembled WGS sequence"/>
</dbReference>
<reference evidence="1 2" key="1">
    <citation type="journal article" date="2014" name="Genome Biol. Evol.">
        <title>Extensive gene acquisition in the extremely psychrophilic bacterial species Psychroflexus torquis and the link to sea-ice ecosystem specialism.</title>
        <authorList>
            <person name="Feng S."/>
            <person name="Powell S.M."/>
            <person name="Wilson R."/>
            <person name="Bowman J.P."/>
        </authorList>
    </citation>
    <scope>NUCLEOTIDE SEQUENCE [LARGE SCALE GENOMIC DNA]</scope>
    <source>
        <strain evidence="1 2">ACAM 44</strain>
    </source>
</reference>
<protein>
    <recommendedName>
        <fullName evidence="3">DUF3987 domain-containing protein</fullName>
    </recommendedName>
</protein>
<dbReference type="STRING" id="1189619.pgond44_08290"/>
<organism evidence="1 2">
    <name type="scientific">Psychroflexus gondwanensis ACAM 44</name>
    <dbReference type="NCBI Taxonomy" id="1189619"/>
    <lineage>
        <taxon>Bacteria</taxon>
        <taxon>Pseudomonadati</taxon>
        <taxon>Bacteroidota</taxon>
        <taxon>Flavobacteriia</taxon>
        <taxon>Flavobacteriales</taxon>
        <taxon>Flavobacteriaceae</taxon>
        <taxon>Psychroflexus</taxon>
    </lineage>
</organism>
<evidence type="ECO:0000313" key="2">
    <source>
        <dbReference type="Proteomes" id="UP000012317"/>
    </source>
</evidence>
<sequence>MSYKNNKDNISEGSQNPSESLKEKLEKLIDKVPDVFRDLIEESYEHKRVPKEYLLTSILYAISSAVGKTFYTKELNYINYPNCYFIIVGSRGDAKTEALKIANKPIIDFDNESYEVFNDSRGDNTENNKVPRKQILIQNATIEKAQLTHYHNLGGVGLFYDEIRAIVQKMNNPNSRDGHDWEVLLLEAFTNGILDVSRKTTDTFRITKTYLTMLGGIQHQFIPDLFSKGLVGSGLIDRLLFTNKITSNSTVSRKKIDDCVFERYNATIRNLLEYKKQSEDPEEEVREHRIYYTQDAEDLLFDYTQKFEDEKINAESPLTEYYSKLIIYLHKLIIICFLMKHTEERTFKSKIDKETVLLAVDMVEFYLLNFKMLISNHDTTGVDKNDIINLAKKNEAPQKSVGHVLGLSKGQVSKLWNKA</sequence>
<gene>
    <name evidence="1" type="ORF">pgond44_08290</name>
</gene>
<dbReference type="RefSeq" id="WP_003439735.1">
    <property type="nucleotide sequence ID" value="NZ_APLF01000007.1"/>
</dbReference>
<evidence type="ECO:0008006" key="3">
    <source>
        <dbReference type="Google" id="ProtNLM"/>
    </source>
</evidence>
<dbReference type="EMBL" id="APLF01000007">
    <property type="protein sequence ID" value="EMY81223.1"/>
    <property type="molecule type" value="Genomic_DNA"/>
</dbReference>
<dbReference type="Pfam" id="PF13148">
    <property type="entry name" value="DUF3987"/>
    <property type="match status" value="1"/>
</dbReference>
<comment type="caution">
    <text evidence="1">The sequence shown here is derived from an EMBL/GenBank/DDBJ whole genome shotgun (WGS) entry which is preliminary data.</text>
</comment>
<keyword evidence="2" id="KW-1185">Reference proteome</keyword>
<dbReference type="AlphaFoldDB" id="N1WZA3"/>
<name>N1WZA3_9FLAO</name>
<evidence type="ECO:0000313" key="1">
    <source>
        <dbReference type="EMBL" id="EMY81223.1"/>
    </source>
</evidence>
<accession>N1WZA3</accession>
<dbReference type="InterPro" id="IPR025048">
    <property type="entry name" value="DUF3987"/>
</dbReference>
<proteinExistence type="predicted"/>
<dbReference type="eggNOG" id="COG0714">
    <property type="taxonomic scope" value="Bacteria"/>
</dbReference>